<keyword evidence="2" id="KW-0812">Transmembrane</keyword>
<name>A0ABQ1MHP7_9PROT</name>
<feature type="transmembrane region" description="Helical" evidence="2">
    <location>
        <begin position="12"/>
        <end position="31"/>
    </location>
</feature>
<reference evidence="4" key="1">
    <citation type="journal article" date="2019" name="Int. J. Syst. Evol. Microbiol.">
        <title>The Global Catalogue of Microorganisms (GCM) 10K type strain sequencing project: providing services to taxonomists for standard genome sequencing and annotation.</title>
        <authorList>
            <consortium name="The Broad Institute Genomics Platform"/>
            <consortium name="The Broad Institute Genome Sequencing Center for Infectious Disease"/>
            <person name="Wu L."/>
            <person name="Ma J."/>
        </authorList>
    </citation>
    <scope>NUCLEOTIDE SEQUENCE [LARGE SCALE GENOMIC DNA]</scope>
    <source>
        <strain evidence="4">CCM 7132</strain>
    </source>
</reference>
<protein>
    <submittedName>
        <fullName evidence="3">Uncharacterized protein</fullName>
    </submittedName>
</protein>
<accession>A0ABQ1MHP7</accession>
<evidence type="ECO:0000313" key="4">
    <source>
        <dbReference type="Proteomes" id="UP000637769"/>
    </source>
</evidence>
<feature type="coiled-coil region" evidence="1">
    <location>
        <begin position="30"/>
        <end position="71"/>
    </location>
</feature>
<comment type="caution">
    <text evidence="3">The sequence shown here is derived from an EMBL/GenBank/DDBJ whole genome shotgun (WGS) entry which is preliminary data.</text>
</comment>
<dbReference type="RefSeq" id="WP_188427052.1">
    <property type="nucleotide sequence ID" value="NZ_BMCH01000006.1"/>
</dbReference>
<keyword evidence="2" id="KW-0472">Membrane</keyword>
<keyword evidence="2" id="KW-1133">Transmembrane helix</keyword>
<proteinExistence type="predicted"/>
<evidence type="ECO:0000256" key="2">
    <source>
        <dbReference type="SAM" id="Phobius"/>
    </source>
</evidence>
<evidence type="ECO:0000313" key="3">
    <source>
        <dbReference type="EMBL" id="GGC37631.1"/>
    </source>
</evidence>
<dbReference type="EMBL" id="BMCH01000006">
    <property type="protein sequence ID" value="GGC37631.1"/>
    <property type="molecule type" value="Genomic_DNA"/>
</dbReference>
<keyword evidence="1" id="KW-0175">Coiled coil</keyword>
<gene>
    <name evidence="3" type="ORF">GCM10007207_23940</name>
</gene>
<evidence type="ECO:0000256" key="1">
    <source>
        <dbReference type="SAM" id="Coils"/>
    </source>
</evidence>
<organism evidence="3 4">
    <name type="scientific">Asaia siamensis</name>
    <dbReference type="NCBI Taxonomy" id="110479"/>
    <lineage>
        <taxon>Bacteria</taxon>
        <taxon>Pseudomonadati</taxon>
        <taxon>Pseudomonadota</taxon>
        <taxon>Alphaproteobacteria</taxon>
        <taxon>Acetobacterales</taxon>
        <taxon>Acetobacteraceae</taxon>
        <taxon>Asaia</taxon>
    </lineage>
</organism>
<sequence length="113" mass="12716">MPENLQPQPWWVAVIGGVLFTVRWLIGLGASGARATIEAQKETLARLNARVDKLEQREDENLTVIQELRTQNAMLRNALCRAGIHVPDRPEYTDQLKDWNEGFTGNRYGVAAS</sequence>
<dbReference type="Proteomes" id="UP000637769">
    <property type="component" value="Unassembled WGS sequence"/>
</dbReference>
<keyword evidence="4" id="KW-1185">Reference proteome</keyword>